<organism evidence="1">
    <name type="scientific">Aquifex aeolicus</name>
    <dbReference type="NCBI Taxonomy" id="63363"/>
    <lineage>
        <taxon>Bacteria</taxon>
        <taxon>Pseudomonadati</taxon>
        <taxon>Aquificota</taxon>
        <taxon>Aquificia</taxon>
        <taxon>Aquificales</taxon>
        <taxon>Aquificaceae</taxon>
        <taxon>Aquifex</taxon>
    </lineage>
</organism>
<dbReference type="Proteomes" id="UP000885792">
    <property type="component" value="Unassembled WGS sequence"/>
</dbReference>
<gene>
    <name evidence="1" type="ORF">ENJ61_07145</name>
</gene>
<proteinExistence type="predicted"/>
<evidence type="ECO:0000313" key="1">
    <source>
        <dbReference type="EMBL" id="HHJ64667.1"/>
    </source>
</evidence>
<sequence length="71" mass="7700">MKVYREELKDRGILDANTGGPVAEISVGESSLRILRESGETLEIPLGTIRAKAILTRLETSTGEITAPIYV</sequence>
<name>A0A7C5L7J3_AQUAO</name>
<comment type="caution">
    <text evidence="1">The sequence shown here is derived from an EMBL/GenBank/DDBJ whole genome shotgun (WGS) entry which is preliminary data.</text>
</comment>
<protein>
    <submittedName>
        <fullName evidence="1">Uncharacterized protein</fullName>
    </submittedName>
</protein>
<reference evidence="1" key="1">
    <citation type="journal article" date="2020" name="mSystems">
        <title>Genome- and Community-Level Interaction Insights into Carbon Utilization and Element Cycling Functions of Hydrothermarchaeota in Hydrothermal Sediment.</title>
        <authorList>
            <person name="Zhou Z."/>
            <person name="Liu Y."/>
            <person name="Xu W."/>
            <person name="Pan J."/>
            <person name="Luo Z.H."/>
            <person name="Li M."/>
        </authorList>
    </citation>
    <scope>NUCLEOTIDE SEQUENCE [LARGE SCALE GENOMIC DNA]</scope>
    <source>
        <strain evidence="1">HyVt-501</strain>
    </source>
</reference>
<accession>A0A7C5L7J3</accession>
<dbReference type="AlphaFoldDB" id="A0A7C5L7J3"/>
<dbReference type="EMBL" id="DRNB01000260">
    <property type="protein sequence ID" value="HHJ64667.1"/>
    <property type="molecule type" value="Genomic_DNA"/>
</dbReference>